<keyword evidence="10" id="KW-1185">Reference proteome</keyword>
<feature type="transmembrane region" description="Helical" evidence="7">
    <location>
        <begin position="313"/>
        <end position="331"/>
    </location>
</feature>
<dbReference type="SUPFAM" id="SSF103473">
    <property type="entry name" value="MFS general substrate transporter"/>
    <property type="match status" value="1"/>
</dbReference>
<feature type="transmembrane region" description="Helical" evidence="7">
    <location>
        <begin position="343"/>
        <end position="363"/>
    </location>
</feature>
<dbReference type="Proteomes" id="UP001205560">
    <property type="component" value="Unassembled WGS sequence"/>
</dbReference>
<feature type="domain" description="Major facilitator superfamily (MFS) profile" evidence="8">
    <location>
        <begin position="23"/>
        <end position="486"/>
    </location>
</feature>
<dbReference type="NCBIfam" id="TIGR00711">
    <property type="entry name" value="efflux_EmrB"/>
    <property type="match status" value="1"/>
</dbReference>
<reference evidence="9 10" key="1">
    <citation type="submission" date="2022-08" db="EMBL/GenBank/DDBJ databases">
        <title>Reclassification of Massilia species as members of the genera Telluria, Duganella, Pseudoduganella, Mokoshia gen. nov. and Zemynaea gen. nov. using orthogonal and non-orthogonal genome-based approaches.</title>
        <authorList>
            <person name="Bowman J.P."/>
        </authorList>
    </citation>
    <scope>NUCLEOTIDE SEQUENCE [LARGE SCALE GENOMIC DNA]</scope>
    <source>
        <strain evidence="9 10">LMG 28164</strain>
    </source>
</reference>
<feature type="transmembrane region" description="Helical" evidence="7">
    <location>
        <begin position="410"/>
        <end position="430"/>
    </location>
</feature>
<dbReference type="Pfam" id="PF07690">
    <property type="entry name" value="MFS_1"/>
    <property type="match status" value="1"/>
</dbReference>
<evidence type="ECO:0000256" key="4">
    <source>
        <dbReference type="ARBA" id="ARBA00022692"/>
    </source>
</evidence>
<evidence type="ECO:0000259" key="8">
    <source>
        <dbReference type="PROSITE" id="PS50850"/>
    </source>
</evidence>
<sequence>MTQNPHATAPAPAPVTEKEIRAVYFALMAVLGLGALDQSIVATALPRIVTDLGGMAHLSWVVTAYVLASTATMPLYGKMADQYGRRPMIFTALATFLLGSVLCGLAGSMTQLIVFRAIQGMGAGGFMPLAQIIISDLVAPQDRAKRQGSIAIVFAVTSVLGPVLGGFMTDLLSWHWIFFINLPIGAFASWAIARSLRKPVITHAHRIDYLGSILLTTSIVSLLLILALGGTEWPWDAPEIKVCAALTVVLGAWLVVHLRRAAEPVLPPDLFGNRVFNLASVVMALSFVGLMGSSVFFPLYFQLVMGASPAHSGMLTVPMMVGMIIASALIGRAVARANKYKEVQVVGLAVAVAAFAALTWAMASGRGYWFIEPPIFFLGAGLGLVMPNMTIVVQSALAPARRGVGTAMLTFFRSLGGLLGVTGSGAILAHQLQEHGIAQAAAAGSGTVLAPALREVYRHAIANIFGAGTVIVLAALVLLLFMPQVRVEGAAAPQPPQAE</sequence>
<evidence type="ECO:0000256" key="3">
    <source>
        <dbReference type="ARBA" id="ARBA00022475"/>
    </source>
</evidence>
<accession>A0ABT2A6G5</accession>
<feature type="transmembrane region" description="Helical" evidence="7">
    <location>
        <begin position="22"/>
        <end position="45"/>
    </location>
</feature>
<evidence type="ECO:0000313" key="10">
    <source>
        <dbReference type="Proteomes" id="UP001205560"/>
    </source>
</evidence>
<evidence type="ECO:0000313" key="9">
    <source>
        <dbReference type="EMBL" id="MCS0589793.1"/>
    </source>
</evidence>
<feature type="transmembrane region" description="Helical" evidence="7">
    <location>
        <begin position="113"/>
        <end position="138"/>
    </location>
</feature>
<feature type="transmembrane region" description="Helical" evidence="7">
    <location>
        <begin position="57"/>
        <end position="76"/>
    </location>
</feature>
<dbReference type="InterPro" id="IPR020846">
    <property type="entry name" value="MFS_dom"/>
</dbReference>
<dbReference type="PANTHER" id="PTHR23501:SF197">
    <property type="entry name" value="COMD"/>
    <property type="match status" value="1"/>
</dbReference>
<dbReference type="Gene3D" id="1.20.1250.20">
    <property type="entry name" value="MFS general substrate transporter like domains"/>
    <property type="match status" value="1"/>
</dbReference>
<keyword evidence="5 7" id="KW-1133">Transmembrane helix</keyword>
<evidence type="ECO:0000256" key="6">
    <source>
        <dbReference type="ARBA" id="ARBA00023136"/>
    </source>
</evidence>
<feature type="transmembrane region" description="Helical" evidence="7">
    <location>
        <begin position="174"/>
        <end position="193"/>
    </location>
</feature>
<keyword evidence="4 7" id="KW-0812">Transmembrane</keyword>
<dbReference type="RefSeq" id="WP_258845555.1">
    <property type="nucleotide sequence ID" value="NZ_JANUGX010000011.1"/>
</dbReference>
<comment type="subcellular location">
    <subcellularLocation>
        <location evidence="1">Cell membrane</location>
        <topology evidence="1">Multi-pass membrane protein</topology>
    </subcellularLocation>
</comment>
<evidence type="ECO:0000256" key="7">
    <source>
        <dbReference type="SAM" id="Phobius"/>
    </source>
</evidence>
<feature type="transmembrane region" description="Helical" evidence="7">
    <location>
        <begin position="436"/>
        <end position="453"/>
    </location>
</feature>
<evidence type="ECO:0000256" key="2">
    <source>
        <dbReference type="ARBA" id="ARBA00022448"/>
    </source>
</evidence>
<feature type="transmembrane region" description="Helical" evidence="7">
    <location>
        <begin position="213"/>
        <end position="231"/>
    </location>
</feature>
<dbReference type="InterPro" id="IPR004638">
    <property type="entry name" value="EmrB-like"/>
</dbReference>
<feature type="transmembrane region" description="Helical" evidence="7">
    <location>
        <begin position="237"/>
        <end position="256"/>
    </location>
</feature>
<feature type="transmembrane region" description="Helical" evidence="7">
    <location>
        <begin position="88"/>
        <end position="107"/>
    </location>
</feature>
<dbReference type="PRINTS" id="PR01036">
    <property type="entry name" value="TCRTETB"/>
</dbReference>
<organism evidence="9 10">
    <name type="scientific">Massilia norwichensis</name>
    <dbReference type="NCBI Taxonomy" id="1442366"/>
    <lineage>
        <taxon>Bacteria</taxon>
        <taxon>Pseudomonadati</taxon>
        <taxon>Pseudomonadota</taxon>
        <taxon>Betaproteobacteria</taxon>
        <taxon>Burkholderiales</taxon>
        <taxon>Oxalobacteraceae</taxon>
        <taxon>Telluria group</taxon>
        <taxon>Massilia</taxon>
    </lineage>
</organism>
<feature type="transmembrane region" description="Helical" evidence="7">
    <location>
        <begin position="150"/>
        <end position="168"/>
    </location>
</feature>
<protein>
    <submittedName>
        <fullName evidence="9">MFS transporter</fullName>
    </submittedName>
</protein>
<keyword evidence="3" id="KW-1003">Cell membrane</keyword>
<gene>
    <name evidence="9" type="ORF">NX782_11330</name>
</gene>
<keyword evidence="2" id="KW-0813">Transport</keyword>
<dbReference type="InterPro" id="IPR036259">
    <property type="entry name" value="MFS_trans_sf"/>
</dbReference>
<feature type="transmembrane region" description="Helical" evidence="7">
    <location>
        <begin position="276"/>
        <end position="301"/>
    </location>
</feature>
<evidence type="ECO:0000256" key="1">
    <source>
        <dbReference type="ARBA" id="ARBA00004651"/>
    </source>
</evidence>
<proteinExistence type="predicted"/>
<dbReference type="PANTHER" id="PTHR23501">
    <property type="entry name" value="MAJOR FACILITATOR SUPERFAMILY"/>
    <property type="match status" value="1"/>
</dbReference>
<evidence type="ECO:0000256" key="5">
    <source>
        <dbReference type="ARBA" id="ARBA00022989"/>
    </source>
</evidence>
<keyword evidence="6 7" id="KW-0472">Membrane</keyword>
<name>A0ABT2A6G5_9BURK</name>
<comment type="caution">
    <text evidence="9">The sequence shown here is derived from an EMBL/GenBank/DDBJ whole genome shotgun (WGS) entry which is preliminary data.</text>
</comment>
<dbReference type="InterPro" id="IPR011701">
    <property type="entry name" value="MFS"/>
</dbReference>
<dbReference type="CDD" id="cd17502">
    <property type="entry name" value="MFS_Azr1_MDR_like"/>
    <property type="match status" value="1"/>
</dbReference>
<feature type="transmembrane region" description="Helical" evidence="7">
    <location>
        <begin position="375"/>
        <end position="398"/>
    </location>
</feature>
<dbReference type="EMBL" id="JANUGX010000011">
    <property type="protein sequence ID" value="MCS0589793.1"/>
    <property type="molecule type" value="Genomic_DNA"/>
</dbReference>
<dbReference type="Gene3D" id="1.20.1720.10">
    <property type="entry name" value="Multidrug resistance protein D"/>
    <property type="match status" value="1"/>
</dbReference>
<feature type="transmembrane region" description="Helical" evidence="7">
    <location>
        <begin position="460"/>
        <end position="482"/>
    </location>
</feature>
<dbReference type="PROSITE" id="PS50850">
    <property type="entry name" value="MFS"/>
    <property type="match status" value="1"/>
</dbReference>